<organism evidence="3 4">
    <name type="scientific">Formimonas warabiya</name>
    <dbReference type="NCBI Taxonomy" id="1761012"/>
    <lineage>
        <taxon>Bacteria</taxon>
        <taxon>Bacillati</taxon>
        <taxon>Bacillota</taxon>
        <taxon>Clostridia</taxon>
        <taxon>Eubacteriales</taxon>
        <taxon>Peptococcaceae</taxon>
        <taxon>Candidatus Formimonas</taxon>
    </lineage>
</organism>
<dbReference type="AlphaFoldDB" id="A0A3G1KV37"/>
<dbReference type="InterPro" id="IPR009060">
    <property type="entry name" value="UBA-like_sf"/>
</dbReference>
<reference evidence="3 4" key="1">
    <citation type="submission" date="2016-10" db="EMBL/GenBank/DDBJ databases">
        <title>Complete Genome Sequence of Peptococcaceae strain DCMF.</title>
        <authorList>
            <person name="Edwards R.J."/>
            <person name="Holland S.I."/>
            <person name="Deshpande N.P."/>
            <person name="Wong Y.K."/>
            <person name="Ertan H."/>
            <person name="Manefield M."/>
            <person name="Russell T.L."/>
            <person name="Lee M.J."/>
        </authorList>
    </citation>
    <scope>NUCLEOTIDE SEQUENCE [LARGE SCALE GENOMIC DNA]</scope>
    <source>
        <strain evidence="3 4">DCMF</strain>
    </source>
</reference>
<keyword evidence="1" id="KW-1133">Transmembrane helix</keyword>
<dbReference type="EMBL" id="CP017634">
    <property type="protein sequence ID" value="ATW26065.1"/>
    <property type="molecule type" value="Genomic_DNA"/>
</dbReference>
<evidence type="ECO:0000256" key="1">
    <source>
        <dbReference type="SAM" id="Phobius"/>
    </source>
</evidence>
<dbReference type="OrthoDB" id="3183239at2"/>
<gene>
    <name evidence="3" type="ORF">DCMF_15935</name>
</gene>
<evidence type="ECO:0000313" key="4">
    <source>
        <dbReference type="Proteomes" id="UP000323521"/>
    </source>
</evidence>
<dbReference type="Proteomes" id="UP000323521">
    <property type="component" value="Chromosome"/>
</dbReference>
<evidence type="ECO:0000313" key="3">
    <source>
        <dbReference type="EMBL" id="ATW26065.1"/>
    </source>
</evidence>
<keyword evidence="1" id="KW-0812">Transmembrane</keyword>
<dbReference type="KEGG" id="fwa:DCMF_15935"/>
<accession>A0A3G1KV37</accession>
<dbReference type="SUPFAM" id="SSF46934">
    <property type="entry name" value="UBA-like"/>
    <property type="match status" value="1"/>
</dbReference>
<dbReference type="InterPro" id="IPR025642">
    <property type="entry name" value="DUF4342"/>
</dbReference>
<dbReference type="Pfam" id="PF14242">
    <property type="entry name" value="DUF4342"/>
    <property type="match status" value="1"/>
</dbReference>
<proteinExistence type="predicted"/>
<feature type="transmembrane region" description="Helical" evidence="1">
    <location>
        <begin position="90"/>
        <end position="111"/>
    </location>
</feature>
<dbReference type="CDD" id="cd14360">
    <property type="entry name" value="UBA_NAC_like_bac"/>
    <property type="match status" value="1"/>
</dbReference>
<evidence type="ECO:0000259" key="2">
    <source>
        <dbReference type="Pfam" id="PF14242"/>
    </source>
</evidence>
<protein>
    <submittedName>
        <fullName evidence="3">Ubiquitin</fullName>
    </submittedName>
</protein>
<sequence>MEITLEQIDLLRKRANVSYKEAKEALEKCGGNIVEALAFLEEENKIKPEKECSGPSSCWQKTKNIIRKLNRIGLVISHEERTILNIPSTIAVVLVVFALPLSVALLILALFTGCKIRFHNSNGEEYGINKNIEDISNKVTKITNKVAEEIKNS</sequence>
<name>A0A3G1KV37_FORW1</name>
<keyword evidence="1" id="KW-0472">Membrane</keyword>
<feature type="domain" description="DUF4342" evidence="2">
    <location>
        <begin position="45"/>
        <end position="119"/>
    </location>
</feature>
<keyword evidence="4" id="KW-1185">Reference proteome</keyword>
<dbReference type="Gene3D" id="1.10.8.10">
    <property type="entry name" value="DNA helicase RuvA subunit, C-terminal domain"/>
    <property type="match status" value="1"/>
</dbReference>
<dbReference type="RefSeq" id="WP_148135339.1">
    <property type="nucleotide sequence ID" value="NZ_CP017634.1"/>
</dbReference>